<dbReference type="SUPFAM" id="SSF48498">
    <property type="entry name" value="Tetracyclin repressor-like, C-terminal domain"/>
    <property type="match status" value="1"/>
</dbReference>
<evidence type="ECO:0000259" key="6">
    <source>
        <dbReference type="PROSITE" id="PS50977"/>
    </source>
</evidence>
<evidence type="ECO:0000313" key="7">
    <source>
        <dbReference type="EMBL" id="MTD59687.1"/>
    </source>
</evidence>
<dbReference type="Pfam" id="PF17932">
    <property type="entry name" value="TetR_C_24"/>
    <property type="match status" value="1"/>
</dbReference>
<comment type="caution">
    <text evidence="5">Lacks conserved residue(s) required for the propagation of feature annotation.</text>
</comment>
<dbReference type="InterPro" id="IPR050109">
    <property type="entry name" value="HTH-type_TetR-like_transc_reg"/>
</dbReference>
<dbReference type="SUPFAM" id="SSF46689">
    <property type="entry name" value="Homeodomain-like"/>
    <property type="match status" value="1"/>
</dbReference>
<dbReference type="EMBL" id="WMBA01000140">
    <property type="protein sequence ID" value="MTD59687.1"/>
    <property type="molecule type" value="Genomic_DNA"/>
</dbReference>
<dbReference type="OrthoDB" id="3190535at2"/>
<evidence type="ECO:0000256" key="5">
    <source>
        <dbReference type="PROSITE-ProRule" id="PRU00335"/>
    </source>
</evidence>
<dbReference type="PANTHER" id="PTHR30055">
    <property type="entry name" value="HTH-TYPE TRANSCRIPTIONAL REGULATOR RUTR"/>
    <property type="match status" value="1"/>
</dbReference>
<feature type="domain" description="HTH tetR-type" evidence="6">
    <location>
        <begin position="1"/>
        <end position="34"/>
    </location>
</feature>
<dbReference type="AlphaFoldDB" id="A0A6N7ZDI3"/>
<keyword evidence="2" id="KW-0805">Transcription regulation</keyword>
<dbReference type="InterPro" id="IPR001647">
    <property type="entry name" value="HTH_TetR"/>
</dbReference>
<dbReference type="RefSeq" id="WP_154761704.1">
    <property type="nucleotide sequence ID" value="NZ_WMBA01000140.1"/>
</dbReference>
<dbReference type="Pfam" id="PF00440">
    <property type="entry name" value="TetR_N"/>
    <property type="match status" value="1"/>
</dbReference>
<organism evidence="7 8">
    <name type="scientific">Amycolatopsis pithecellobii</name>
    <dbReference type="NCBI Taxonomy" id="664692"/>
    <lineage>
        <taxon>Bacteria</taxon>
        <taxon>Bacillati</taxon>
        <taxon>Actinomycetota</taxon>
        <taxon>Actinomycetes</taxon>
        <taxon>Pseudonocardiales</taxon>
        <taxon>Pseudonocardiaceae</taxon>
        <taxon>Amycolatopsis</taxon>
    </lineage>
</organism>
<evidence type="ECO:0000256" key="2">
    <source>
        <dbReference type="ARBA" id="ARBA00023015"/>
    </source>
</evidence>
<dbReference type="PANTHER" id="PTHR30055:SF175">
    <property type="entry name" value="HTH-TYPE TRANSCRIPTIONAL REPRESSOR KSTR2"/>
    <property type="match status" value="1"/>
</dbReference>
<dbReference type="GO" id="GO:0003700">
    <property type="term" value="F:DNA-binding transcription factor activity"/>
    <property type="evidence" value="ECO:0007669"/>
    <property type="project" value="TreeGrafter"/>
</dbReference>
<comment type="caution">
    <text evidence="7">The sequence shown here is derived from an EMBL/GenBank/DDBJ whole genome shotgun (WGS) entry which is preliminary data.</text>
</comment>
<dbReference type="InterPro" id="IPR041490">
    <property type="entry name" value="KstR2_TetR_C"/>
</dbReference>
<reference evidence="7 8" key="1">
    <citation type="submission" date="2019-11" db="EMBL/GenBank/DDBJ databases">
        <title>Draft genome of Amycolatopsis RM579.</title>
        <authorList>
            <person name="Duangmal K."/>
            <person name="Mingma R."/>
        </authorList>
    </citation>
    <scope>NUCLEOTIDE SEQUENCE [LARGE SCALE GENOMIC DNA]</scope>
    <source>
        <strain evidence="7 8">RM579</strain>
    </source>
</reference>
<dbReference type="Gene3D" id="1.10.357.10">
    <property type="entry name" value="Tetracycline Repressor, domain 2"/>
    <property type="match status" value="1"/>
</dbReference>
<gene>
    <name evidence="7" type="ORF">GKO32_37755</name>
</gene>
<name>A0A6N7ZDI3_9PSEU</name>
<proteinExistence type="predicted"/>
<keyword evidence="8" id="KW-1185">Reference proteome</keyword>
<evidence type="ECO:0000313" key="8">
    <source>
        <dbReference type="Proteomes" id="UP000440096"/>
    </source>
</evidence>
<keyword evidence="1" id="KW-0678">Repressor</keyword>
<dbReference type="Gene3D" id="1.10.10.60">
    <property type="entry name" value="Homeodomain-like"/>
    <property type="match status" value="1"/>
</dbReference>
<feature type="non-terminal residue" evidence="7">
    <location>
        <position position="1"/>
    </location>
</feature>
<dbReference type="PROSITE" id="PS50977">
    <property type="entry name" value="HTH_TETR_2"/>
    <property type="match status" value="1"/>
</dbReference>
<evidence type="ECO:0000256" key="4">
    <source>
        <dbReference type="ARBA" id="ARBA00023163"/>
    </source>
</evidence>
<evidence type="ECO:0000256" key="1">
    <source>
        <dbReference type="ARBA" id="ARBA00022491"/>
    </source>
</evidence>
<protein>
    <submittedName>
        <fullName evidence="7">TetR family transcriptional regulator</fullName>
    </submittedName>
</protein>
<dbReference type="InterPro" id="IPR036271">
    <property type="entry name" value="Tet_transcr_reg_TetR-rel_C_sf"/>
</dbReference>
<accession>A0A6N7ZDI3</accession>
<evidence type="ECO:0000256" key="3">
    <source>
        <dbReference type="ARBA" id="ARBA00023125"/>
    </source>
</evidence>
<dbReference type="GO" id="GO:0000976">
    <property type="term" value="F:transcription cis-regulatory region binding"/>
    <property type="evidence" value="ECO:0007669"/>
    <property type="project" value="TreeGrafter"/>
</dbReference>
<keyword evidence="3 5" id="KW-0238">DNA-binding</keyword>
<dbReference type="InterPro" id="IPR009057">
    <property type="entry name" value="Homeodomain-like_sf"/>
</dbReference>
<keyword evidence="4" id="KW-0804">Transcription</keyword>
<sequence length="196" mass="21737">IAEAMGLKRPALYYYFKSKDELLDRLIVEATSGPAHDLNKIAARSELDVVARLHAMARHIVVWVTSNRDRFLLLVKSEADLSPASAKKFNEGRRAALDAVVSVIEEGIDAGEFRPVEPQVAAFGVWGICNWAAWWYHPDGETPLDTVADQLAEMAVAGLQRAERRESAVVSPRSMVAALREQLDQLDQALNRDQVS</sequence>
<dbReference type="Proteomes" id="UP000440096">
    <property type="component" value="Unassembled WGS sequence"/>
</dbReference>